<dbReference type="OrthoDB" id="625231at2759"/>
<evidence type="ECO:0000313" key="2">
    <source>
        <dbReference type="EMBL" id="KAF9676110.1"/>
    </source>
</evidence>
<dbReference type="Proteomes" id="UP000657918">
    <property type="component" value="Unassembled WGS sequence"/>
</dbReference>
<organism evidence="2 3">
    <name type="scientific">Salix dunnii</name>
    <dbReference type="NCBI Taxonomy" id="1413687"/>
    <lineage>
        <taxon>Eukaryota</taxon>
        <taxon>Viridiplantae</taxon>
        <taxon>Streptophyta</taxon>
        <taxon>Embryophyta</taxon>
        <taxon>Tracheophyta</taxon>
        <taxon>Spermatophyta</taxon>
        <taxon>Magnoliopsida</taxon>
        <taxon>eudicotyledons</taxon>
        <taxon>Gunneridae</taxon>
        <taxon>Pentapetalae</taxon>
        <taxon>rosids</taxon>
        <taxon>fabids</taxon>
        <taxon>Malpighiales</taxon>
        <taxon>Salicaceae</taxon>
        <taxon>Saliceae</taxon>
        <taxon>Salix</taxon>
    </lineage>
</organism>
<name>A0A835JRF1_9ROSI</name>
<dbReference type="PANTHER" id="PTHR31929">
    <property type="entry name" value="SAUR-LIKE AUXIN-RESPONSIVE PROTEIN FAMILY-RELATED"/>
    <property type="match status" value="1"/>
</dbReference>
<reference evidence="2 3" key="1">
    <citation type="submission" date="2020-10" db="EMBL/GenBank/DDBJ databases">
        <title>Plant Genome Project.</title>
        <authorList>
            <person name="Zhang R.-G."/>
        </authorList>
    </citation>
    <scope>NUCLEOTIDE SEQUENCE [LARGE SCALE GENOMIC DNA]</scope>
    <source>
        <strain evidence="2">FAFU-HL-1</strain>
        <tissue evidence="2">Leaf</tissue>
    </source>
</reference>
<proteinExistence type="inferred from homology"/>
<accession>A0A835JRF1</accession>
<evidence type="ECO:0000256" key="1">
    <source>
        <dbReference type="ARBA" id="ARBA00006974"/>
    </source>
</evidence>
<gene>
    <name evidence="2" type="ORF">SADUNF_Sadunf09G0104200</name>
</gene>
<evidence type="ECO:0008006" key="4">
    <source>
        <dbReference type="Google" id="ProtNLM"/>
    </source>
</evidence>
<evidence type="ECO:0000313" key="3">
    <source>
        <dbReference type="Proteomes" id="UP000657918"/>
    </source>
</evidence>
<dbReference type="EMBL" id="JADGMS010000009">
    <property type="protein sequence ID" value="KAF9676110.1"/>
    <property type="molecule type" value="Genomic_DNA"/>
</dbReference>
<comment type="caution">
    <text evidence="2">The sequence shown here is derived from an EMBL/GenBank/DDBJ whole genome shotgun (WGS) entry which is preliminary data.</text>
</comment>
<dbReference type="InterPro" id="IPR003676">
    <property type="entry name" value="SAUR_fam"/>
</dbReference>
<keyword evidence="3" id="KW-1185">Reference proteome</keyword>
<dbReference type="GO" id="GO:0009733">
    <property type="term" value="P:response to auxin"/>
    <property type="evidence" value="ECO:0007669"/>
    <property type="project" value="InterPro"/>
</dbReference>
<protein>
    <recommendedName>
        <fullName evidence="4">Small auxin up regulated protein</fullName>
    </recommendedName>
</protein>
<dbReference type="Pfam" id="PF02519">
    <property type="entry name" value="Auxin_inducible"/>
    <property type="match status" value="2"/>
</dbReference>
<dbReference type="AlphaFoldDB" id="A0A835JRF1"/>
<comment type="similarity">
    <text evidence="1">Belongs to the ARG7 family.</text>
</comment>
<sequence>MGFRLSAIIRAKQILQPSPSAKSQLGSNVPKGCLAVYVGEIQKKRFIIPISYLNQPIFQDLLSQAEEEFGYHHPMGGLTIPCKEDIFHDVISSLNQFIFLAFSFESIGFLSSAIVRAKRIRQLSSFARSQAASNVAKRCLAVYAGKIQKKRFVFPTSYLNQLVFQDFLDQTEEEFEYYDHPMGDLTITCREDIFLEAITCLNQFRKQTKFF</sequence>